<dbReference type="EMBL" id="GBRH01232683">
    <property type="protein sequence ID" value="JAD65212.1"/>
    <property type="molecule type" value="Transcribed_RNA"/>
</dbReference>
<proteinExistence type="predicted"/>
<reference evidence="1" key="1">
    <citation type="submission" date="2014-09" db="EMBL/GenBank/DDBJ databases">
        <authorList>
            <person name="Magalhaes I.L.F."/>
            <person name="Oliveira U."/>
            <person name="Santos F.R."/>
            <person name="Vidigal T.H.D.A."/>
            <person name="Brescovit A.D."/>
            <person name="Santos A.J."/>
        </authorList>
    </citation>
    <scope>NUCLEOTIDE SEQUENCE</scope>
    <source>
        <tissue evidence="1">Shoot tissue taken approximately 20 cm above the soil surface</tissue>
    </source>
</reference>
<accession>A0A0A9C109</accession>
<name>A0A0A9C109_ARUDO</name>
<organism evidence="1">
    <name type="scientific">Arundo donax</name>
    <name type="common">Giant reed</name>
    <name type="synonym">Donax arundinaceus</name>
    <dbReference type="NCBI Taxonomy" id="35708"/>
    <lineage>
        <taxon>Eukaryota</taxon>
        <taxon>Viridiplantae</taxon>
        <taxon>Streptophyta</taxon>
        <taxon>Embryophyta</taxon>
        <taxon>Tracheophyta</taxon>
        <taxon>Spermatophyta</taxon>
        <taxon>Magnoliopsida</taxon>
        <taxon>Liliopsida</taxon>
        <taxon>Poales</taxon>
        <taxon>Poaceae</taxon>
        <taxon>PACMAD clade</taxon>
        <taxon>Arundinoideae</taxon>
        <taxon>Arundineae</taxon>
        <taxon>Arundo</taxon>
    </lineage>
</organism>
<protein>
    <submittedName>
        <fullName evidence="1">Uncharacterized protein</fullName>
    </submittedName>
</protein>
<evidence type="ECO:0000313" key="1">
    <source>
        <dbReference type="EMBL" id="JAD65212.1"/>
    </source>
</evidence>
<sequence length="27" mass="2983">MFSTTKRGQFCLPAGSCRPIVLEKKLA</sequence>
<reference evidence="1" key="2">
    <citation type="journal article" date="2015" name="Data Brief">
        <title>Shoot transcriptome of the giant reed, Arundo donax.</title>
        <authorList>
            <person name="Barrero R.A."/>
            <person name="Guerrero F.D."/>
            <person name="Moolhuijzen P."/>
            <person name="Goolsby J.A."/>
            <person name="Tidwell J."/>
            <person name="Bellgard S.E."/>
            <person name="Bellgard M.I."/>
        </authorList>
    </citation>
    <scope>NUCLEOTIDE SEQUENCE</scope>
    <source>
        <tissue evidence="1">Shoot tissue taken approximately 20 cm above the soil surface</tissue>
    </source>
</reference>
<dbReference type="AlphaFoldDB" id="A0A0A9C109"/>